<dbReference type="EMBL" id="JANEYG010000005">
    <property type="protein sequence ID" value="KAJ8923164.1"/>
    <property type="molecule type" value="Genomic_DNA"/>
</dbReference>
<evidence type="ECO:0000313" key="2">
    <source>
        <dbReference type="Proteomes" id="UP001159042"/>
    </source>
</evidence>
<reference evidence="1 2" key="1">
    <citation type="journal article" date="2023" name="Insect Mol. Biol.">
        <title>Genome sequencing provides insights into the evolution of gene families encoding plant cell wall-degrading enzymes in longhorned beetles.</title>
        <authorList>
            <person name="Shin N.R."/>
            <person name="Okamura Y."/>
            <person name="Kirsch R."/>
            <person name="Pauchet Y."/>
        </authorList>
    </citation>
    <scope>NUCLEOTIDE SEQUENCE [LARGE SCALE GENOMIC DNA]</scope>
    <source>
        <strain evidence="1">EAD_L_NR</strain>
    </source>
</reference>
<sequence>MHYYPSTGFPSAGYTHCRSGSDSGLHRRGSHRDVVDAFDSGDSTLSDLEVTVLFILRTYFEYPPYGSPDSLKFYWVYLTQLVLPDCDP</sequence>
<keyword evidence="2" id="KW-1185">Reference proteome</keyword>
<gene>
    <name evidence="1" type="ORF">NQ315_001718</name>
</gene>
<evidence type="ECO:0000313" key="1">
    <source>
        <dbReference type="EMBL" id="KAJ8923164.1"/>
    </source>
</evidence>
<dbReference type="AlphaFoldDB" id="A0AAV8W9G2"/>
<accession>A0AAV8W9G2</accession>
<organism evidence="1 2">
    <name type="scientific">Exocentrus adspersus</name>
    <dbReference type="NCBI Taxonomy" id="1586481"/>
    <lineage>
        <taxon>Eukaryota</taxon>
        <taxon>Metazoa</taxon>
        <taxon>Ecdysozoa</taxon>
        <taxon>Arthropoda</taxon>
        <taxon>Hexapoda</taxon>
        <taxon>Insecta</taxon>
        <taxon>Pterygota</taxon>
        <taxon>Neoptera</taxon>
        <taxon>Endopterygota</taxon>
        <taxon>Coleoptera</taxon>
        <taxon>Polyphaga</taxon>
        <taxon>Cucujiformia</taxon>
        <taxon>Chrysomeloidea</taxon>
        <taxon>Cerambycidae</taxon>
        <taxon>Lamiinae</taxon>
        <taxon>Acanthocinini</taxon>
        <taxon>Exocentrus</taxon>
    </lineage>
</organism>
<comment type="caution">
    <text evidence="1">The sequence shown here is derived from an EMBL/GenBank/DDBJ whole genome shotgun (WGS) entry which is preliminary data.</text>
</comment>
<proteinExistence type="predicted"/>
<name>A0AAV8W9G2_9CUCU</name>
<protein>
    <submittedName>
        <fullName evidence="1">Uncharacterized protein</fullName>
    </submittedName>
</protein>
<dbReference type="Proteomes" id="UP001159042">
    <property type="component" value="Unassembled WGS sequence"/>
</dbReference>